<dbReference type="Pfam" id="PF12969">
    <property type="entry name" value="DUF3857"/>
    <property type="match status" value="2"/>
</dbReference>
<dbReference type="InterPro" id="IPR024618">
    <property type="entry name" value="DUF3857"/>
</dbReference>
<dbReference type="STRING" id="1592317.DPF_0423"/>
<dbReference type="Gene3D" id="2.60.40.3140">
    <property type="match status" value="2"/>
</dbReference>
<dbReference type="SUPFAM" id="SSF54001">
    <property type="entry name" value="Cysteine proteinases"/>
    <property type="match status" value="1"/>
</dbReference>
<dbReference type="PANTHER" id="PTHR33490">
    <property type="entry name" value="BLR5614 PROTEIN-RELATED"/>
    <property type="match status" value="1"/>
</dbReference>
<sequence length="1295" mass="144919">MKTRPMSMRHFLVLHVVCLVLWTFSQAFAGVEAPLVLIDRDQALAAAARVTPEAYPNADSVIVESHTWVKYQEDGTYVQRDETYQKVLTREGVDASRSLSSWFTIPYNTTRFDKVEVIRPDGSVVPVDIEANSRVMIDRSQMDANIYNPNDKILMLHVPDLQVGDVVHYSIEDVFAKVRVPGSFSDLILFESTSPILHKKYTLTGPASLPLARMAIRDKVGTTLTHTQERVGDEIVHVWEGRDIPQAFPEPDMPSFHTVAQRVLVSTIPHWEWISRWYWQLSKPHLDQVTPAMQKKVHELVDGVDDPMERIQAIFTWVSQEIRYLGLTLETTAPGYEPHPASMTFDRRAGVCRDKAALLVSMLRLAGFDAYPVLIMSGPQKDPEIPLPFFNHAVSCARLDNGHMVLMDSTDEHTRDLFPPYLNNCSYLVATPEGDSLRTSPIVPARENMLCIKTSGELHEDGGLNATTVLTFNGINDSAYRGFFARSPREKQRAYFENVLKKGYPGARLLAMKVSPDNIMDTSETLTVRLDFQMDRFLTGKQETHMLPSLFLGRHVGVARMLIDKMGLKKRRYPLFTQYACGVDERVRIHLGDTVGPLLSAPDPVTEQSRETDFTRLFTLQDGNLVARHLFTLNLPEYSPAQYLALQKSLARQEIYERSRCLFAAPKEESDMAAWYGSFNPDAVVLHHDVDVRVSNDHAWVRRDHVRTRILTYAGKKKNSEIRVDFTPAHEQVRLVNATVTGRDGTVKTIEPQEINLMDAPWVGEAPMYPAAKTLVAGLPGVEQGSVIDYTLERVVKQGDFFAMKEVMSGEYPVVHKTVRIQLPDTLKVRVFAADQGWGLARYWVREPRKIIEQSRHARDGRVTYTFTARHVAPVAQENDLPPAYAFQPVVALTSKTWPEVAANLGRLLEDAARQGQQAAVTARKLVAHAADDLEKIRLIRDFVSRNILLKGPGTDTYPMEATFGADRVVQAGYGCSADRATVFYAMLKAAGFEPSFVIAGNAPSVPALQEFMREYVARDWLDQVLVRVRVGEGTIYLNDTDEYAALGSTALQGRAGLELPSGRLTTIMAAKGRGDALDVDYVLDLKANGDALVTRTRVFRGTMYNTYHRMLAEMSPEMAARYRQEQTGTISLNGVMTRYEEDFASYPGKEVLAVQVPAMGIRQGKFLYVDLPGMIRDIAGVDGRTRTNPLLRDLDRKTTIGIRVELPQGTERILVLPARDLFLPIGRAGGIRVHTQVLPSRSGKLAHVPPQALEMEIQAVAVPTVIGPAEYAQVRKAEDILVGNARGSLVLEMQ</sequence>
<dbReference type="OrthoDB" id="103430at2"/>
<dbReference type="RefSeq" id="WP_069857239.1">
    <property type="nucleotide sequence ID" value="NZ_BDFE01000007.1"/>
</dbReference>
<keyword evidence="5" id="KW-1185">Reference proteome</keyword>
<feature type="chain" id="PRO_5008507575" description="DUF3857 domain-containing protein" evidence="1">
    <location>
        <begin position="30"/>
        <end position="1295"/>
    </location>
</feature>
<organism evidence="4 5">
    <name type="scientific">Desulfoplanes formicivorans</name>
    <dbReference type="NCBI Taxonomy" id="1592317"/>
    <lineage>
        <taxon>Bacteria</taxon>
        <taxon>Pseudomonadati</taxon>
        <taxon>Thermodesulfobacteriota</taxon>
        <taxon>Desulfovibrionia</taxon>
        <taxon>Desulfovibrionales</taxon>
        <taxon>Desulfoplanaceae</taxon>
        <taxon>Desulfoplanes</taxon>
    </lineage>
</organism>
<reference evidence="5" key="1">
    <citation type="submission" date="2016-06" db="EMBL/GenBank/DDBJ databases">
        <title>Draft genome sequence of Desulfoplanes formicivorans strain Pf12B.</title>
        <authorList>
            <person name="Watanabe M."/>
            <person name="Kojima H."/>
            <person name="Fukui M."/>
        </authorList>
    </citation>
    <scope>NUCLEOTIDE SEQUENCE [LARGE SCALE GENOMIC DNA]</scope>
    <source>
        <strain evidence="5">Pf12B</strain>
    </source>
</reference>
<dbReference type="Pfam" id="PF01841">
    <property type="entry name" value="Transglut_core"/>
    <property type="match status" value="1"/>
</dbReference>
<dbReference type="InterPro" id="IPR002931">
    <property type="entry name" value="Transglutaminase-like"/>
</dbReference>
<dbReference type="Proteomes" id="UP000095200">
    <property type="component" value="Unassembled WGS sequence"/>
</dbReference>
<dbReference type="EMBL" id="BDFE01000007">
    <property type="protein sequence ID" value="GAU07726.1"/>
    <property type="molecule type" value="Genomic_DNA"/>
</dbReference>
<feature type="domain" description="Transglutaminase-like" evidence="2">
    <location>
        <begin position="297"/>
        <end position="374"/>
    </location>
</feature>
<name>A0A194AF56_9BACT</name>
<dbReference type="InterPro" id="IPR038765">
    <property type="entry name" value="Papain-like_cys_pep_sf"/>
</dbReference>
<dbReference type="Gene3D" id="3.10.620.30">
    <property type="match status" value="2"/>
</dbReference>
<evidence type="ECO:0000313" key="4">
    <source>
        <dbReference type="EMBL" id="GAU07726.1"/>
    </source>
</evidence>
<gene>
    <name evidence="4" type="ORF">DPF_0423</name>
</gene>
<evidence type="ECO:0000313" key="5">
    <source>
        <dbReference type="Proteomes" id="UP000095200"/>
    </source>
</evidence>
<comment type="caution">
    <text evidence="4">The sequence shown here is derived from an EMBL/GenBank/DDBJ whole genome shotgun (WGS) entry which is preliminary data.</text>
</comment>
<feature type="signal peptide" evidence="1">
    <location>
        <begin position="1"/>
        <end position="29"/>
    </location>
</feature>
<keyword evidence="1" id="KW-0732">Signal</keyword>
<evidence type="ECO:0008006" key="6">
    <source>
        <dbReference type="Google" id="ProtNLM"/>
    </source>
</evidence>
<protein>
    <recommendedName>
        <fullName evidence="6">DUF3857 domain-containing protein</fullName>
    </recommendedName>
</protein>
<evidence type="ECO:0000259" key="3">
    <source>
        <dbReference type="Pfam" id="PF12969"/>
    </source>
</evidence>
<evidence type="ECO:0000259" key="2">
    <source>
        <dbReference type="Pfam" id="PF01841"/>
    </source>
</evidence>
<accession>A0A194AF56</accession>
<feature type="domain" description="DUF3857" evidence="3">
    <location>
        <begin position="697"/>
        <end position="875"/>
    </location>
</feature>
<proteinExistence type="predicted"/>
<feature type="domain" description="DUF3857" evidence="3">
    <location>
        <begin position="74"/>
        <end position="245"/>
    </location>
</feature>
<evidence type="ECO:0000256" key="1">
    <source>
        <dbReference type="SAM" id="SignalP"/>
    </source>
</evidence>